<dbReference type="KEGG" id="lmd:METH_06970"/>
<evidence type="ECO:0000313" key="2">
    <source>
        <dbReference type="EMBL" id="AHD02962.1"/>
    </source>
</evidence>
<dbReference type="RefSeq" id="WP_024089671.1">
    <property type="nucleotide sequence ID" value="NC_023135.1"/>
</dbReference>
<dbReference type="Proteomes" id="UP000018780">
    <property type="component" value="Chromosome"/>
</dbReference>
<accession>V9W1B4</accession>
<feature type="transmembrane region" description="Helical" evidence="1">
    <location>
        <begin position="12"/>
        <end position="32"/>
    </location>
</feature>
<sequence>MSIFTMQRPHTLYTVTAAALLFLVLLGIFLLLRTGLPSADVIAREAANRPVINVSDFDPGDAEIVQLNNLPVIVWRRNEVDRKLAASQNAPKMWRQKYSTVLGLPEPVFADDANLTLDNEWFFALVDFPNKYQHVILRAGDFEGFFEGRYAAHFDLSGRIRKGGGSGNLTVISAEYVNGGQSIQLNLSGVPKS</sequence>
<evidence type="ECO:0000313" key="3">
    <source>
        <dbReference type="Proteomes" id="UP000018780"/>
    </source>
</evidence>
<dbReference type="HOGENOM" id="CLU_1407241_0_0_5"/>
<keyword evidence="1" id="KW-1133">Transmembrane helix</keyword>
<dbReference type="Gene3D" id="2.102.10.10">
    <property type="entry name" value="Rieske [2Fe-2S] iron-sulphur domain"/>
    <property type="match status" value="1"/>
</dbReference>
<name>V9W1B4_9RHOB</name>
<protein>
    <submittedName>
        <fullName evidence="2">Uncharacterized protein</fullName>
    </submittedName>
</protein>
<dbReference type="EMBL" id="CP006773">
    <property type="protein sequence ID" value="AHD02962.1"/>
    <property type="molecule type" value="Genomic_DNA"/>
</dbReference>
<reference evidence="2 3" key="1">
    <citation type="submission" date="2013-09" db="EMBL/GenBank/DDBJ databases">
        <authorList>
            <consortium name="DOE Joint Genome Institute"/>
            <person name="Klenk H.-P."/>
            <person name="Huntemann M."/>
            <person name="Han J."/>
            <person name="Chen A."/>
            <person name="Kyrpides N."/>
            <person name="Mavromatis K."/>
            <person name="Markowitz V."/>
            <person name="Palaniappan K."/>
            <person name="Ivanova N."/>
            <person name="Schaumberg A."/>
            <person name="Pati A."/>
            <person name="Liolios K."/>
            <person name="Nordberg H.P."/>
            <person name="Cantor M.N."/>
            <person name="Hua S.X."/>
            <person name="Woyke T."/>
        </authorList>
    </citation>
    <scope>NUCLEOTIDE SEQUENCE [LARGE SCALE GENOMIC DNA]</scope>
    <source>
        <strain evidence="2 3">DSM 14336</strain>
    </source>
</reference>
<keyword evidence="3" id="KW-1185">Reference proteome</keyword>
<dbReference type="OrthoDB" id="7860719at2"/>
<gene>
    <name evidence="2" type="ORF">METH_06970</name>
</gene>
<organism evidence="2 3">
    <name type="scientific">Leisingera methylohalidivorans DSM 14336</name>
    <dbReference type="NCBI Taxonomy" id="999552"/>
    <lineage>
        <taxon>Bacteria</taxon>
        <taxon>Pseudomonadati</taxon>
        <taxon>Pseudomonadota</taxon>
        <taxon>Alphaproteobacteria</taxon>
        <taxon>Rhodobacterales</taxon>
        <taxon>Roseobacteraceae</taxon>
        <taxon>Leisingera</taxon>
    </lineage>
</organism>
<evidence type="ECO:0000256" key="1">
    <source>
        <dbReference type="SAM" id="Phobius"/>
    </source>
</evidence>
<keyword evidence="1" id="KW-0812">Transmembrane</keyword>
<proteinExistence type="predicted"/>
<dbReference type="STRING" id="999552.METH_06970"/>
<keyword evidence="1" id="KW-0472">Membrane</keyword>
<dbReference type="GO" id="GO:0051537">
    <property type="term" value="F:2 iron, 2 sulfur cluster binding"/>
    <property type="evidence" value="ECO:0007669"/>
    <property type="project" value="InterPro"/>
</dbReference>
<dbReference type="InterPro" id="IPR036922">
    <property type="entry name" value="Rieske_2Fe-2S_sf"/>
</dbReference>
<dbReference type="AlphaFoldDB" id="V9W1B4"/>